<dbReference type="Gene3D" id="3.90.45.10">
    <property type="entry name" value="Peptide deformylase"/>
    <property type="match status" value="1"/>
</dbReference>
<feature type="binding site" evidence="2">
    <location>
        <position position="127"/>
    </location>
    <ligand>
        <name>Fe cation</name>
        <dbReference type="ChEBI" id="CHEBI:24875"/>
    </ligand>
</feature>
<organism evidence="3 4">
    <name type="scientific">candidate division WOR-1 bacterium RIFOXYC12_FULL_54_18</name>
    <dbReference type="NCBI Taxonomy" id="1802584"/>
    <lineage>
        <taxon>Bacteria</taxon>
        <taxon>Bacillati</taxon>
        <taxon>Saganbacteria</taxon>
    </lineage>
</organism>
<dbReference type="Proteomes" id="UP000178602">
    <property type="component" value="Unassembled WGS sequence"/>
</dbReference>
<dbReference type="EMBL" id="MEUG01000001">
    <property type="protein sequence ID" value="OGC28302.1"/>
    <property type="molecule type" value="Genomic_DNA"/>
</dbReference>
<protein>
    <recommendedName>
        <fullName evidence="2">Peptide deformylase</fullName>
        <shortName evidence="2">PDF</shortName>
        <ecNumber evidence="2">3.5.1.88</ecNumber>
    </recommendedName>
    <alternativeName>
        <fullName evidence="2">Polypeptide deformylase</fullName>
    </alternativeName>
</protein>
<keyword evidence="2" id="KW-0408">Iron</keyword>
<comment type="catalytic activity">
    <reaction evidence="2">
        <text>N-terminal N-formyl-L-methionyl-[peptide] + H2O = N-terminal L-methionyl-[peptide] + formate</text>
        <dbReference type="Rhea" id="RHEA:24420"/>
        <dbReference type="Rhea" id="RHEA-COMP:10639"/>
        <dbReference type="Rhea" id="RHEA-COMP:10640"/>
        <dbReference type="ChEBI" id="CHEBI:15377"/>
        <dbReference type="ChEBI" id="CHEBI:15740"/>
        <dbReference type="ChEBI" id="CHEBI:49298"/>
        <dbReference type="ChEBI" id="CHEBI:64731"/>
        <dbReference type="EC" id="3.5.1.88"/>
    </reaction>
</comment>
<evidence type="ECO:0000313" key="3">
    <source>
        <dbReference type="EMBL" id="OGC28302.1"/>
    </source>
</evidence>
<dbReference type="NCBIfam" id="NF001159">
    <property type="entry name" value="PRK00150.1-3"/>
    <property type="match status" value="1"/>
</dbReference>
<proteinExistence type="inferred from homology"/>
<comment type="caution">
    <text evidence="3">The sequence shown here is derived from an EMBL/GenBank/DDBJ whole genome shotgun (WGS) entry which is preliminary data.</text>
</comment>
<dbReference type="InterPro" id="IPR023635">
    <property type="entry name" value="Peptide_deformylase"/>
</dbReference>
<dbReference type="SUPFAM" id="SSF56420">
    <property type="entry name" value="Peptide deformylase"/>
    <property type="match status" value="1"/>
</dbReference>
<keyword evidence="2" id="KW-0378">Hydrolase</keyword>
<comment type="similarity">
    <text evidence="1 2">Belongs to the polypeptide deformylase family.</text>
</comment>
<dbReference type="PANTHER" id="PTHR10458">
    <property type="entry name" value="PEPTIDE DEFORMYLASE"/>
    <property type="match status" value="1"/>
</dbReference>
<dbReference type="EC" id="3.5.1.88" evidence="2"/>
<evidence type="ECO:0000313" key="4">
    <source>
        <dbReference type="Proteomes" id="UP000178602"/>
    </source>
</evidence>
<dbReference type="Pfam" id="PF01327">
    <property type="entry name" value="Pep_deformylase"/>
    <property type="match status" value="1"/>
</dbReference>
<keyword evidence="2" id="KW-0648">Protein biosynthesis</keyword>
<accession>A0A1F4T6E4</accession>
<reference evidence="3 4" key="1">
    <citation type="journal article" date="2016" name="Nat. Commun.">
        <title>Thousands of microbial genomes shed light on interconnected biogeochemical processes in an aquifer system.</title>
        <authorList>
            <person name="Anantharaman K."/>
            <person name="Brown C.T."/>
            <person name="Hug L.A."/>
            <person name="Sharon I."/>
            <person name="Castelle C.J."/>
            <person name="Probst A.J."/>
            <person name="Thomas B.C."/>
            <person name="Singh A."/>
            <person name="Wilkins M.J."/>
            <person name="Karaoz U."/>
            <person name="Brodie E.L."/>
            <person name="Williams K.H."/>
            <person name="Hubbard S.S."/>
            <person name="Banfield J.F."/>
        </authorList>
    </citation>
    <scope>NUCLEOTIDE SEQUENCE [LARGE SCALE GENOMIC DNA]</scope>
</reference>
<feature type="binding site" evidence="2">
    <location>
        <position position="131"/>
    </location>
    <ligand>
        <name>Fe cation</name>
        <dbReference type="ChEBI" id="CHEBI:24875"/>
    </ligand>
</feature>
<dbReference type="GO" id="GO:0042586">
    <property type="term" value="F:peptide deformylase activity"/>
    <property type="evidence" value="ECO:0007669"/>
    <property type="project" value="UniProtKB-UniRule"/>
</dbReference>
<name>A0A1F4T6E4_UNCSA</name>
<dbReference type="GO" id="GO:0006412">
    <property type="term" value="P:translation"/>
    <property type="evidence" value="ECO:0007669"/>
    <property type="project" value="UniProtKB-UniRule"/>
</dbReference>
<evidence type="ECO:0000256" key="1">
    <source>
        <dbReference type="ARBA" id="ARBA00010759"/>
    </source>
</evidence>
<feature type="active site" evidence="2">
    <location>
        <position position="128"/>
    </location>
</feature>
<dbReference type="InterPro" id="IPR036821">
    <property type="entry name" value="Peptide_deformylase_sf"/>
</dbReference>
<feature type="binding site" evidence="2">
    <location>
        <position position="85"/>
    </location>
    <ligand>
        <name>Fe cation</name>
        <dbReference type="ChEBI" id="CHEBI:24875"/>
    </ligand>
</feature>
<dbReference type="PIRSF" id="PIRSF004749">
    <property type="entry name" value="Pep_def"/>
    <property type="match status" value="1"/>
</dbReference>
<comment type="function">
    <text evidence="2">Removes the formyl group from the N-terminal Met of newly synthesized proteins. Requires at least a dipeptide for an efficient rate of reaction. N-terminal L-methionine is a prerequisite for activity but the enzyme has broad specificity at other positions.</text>
</comment>
<comment type="cofactor">
    <cofactor evidence="2">
        <name>Fe(2+)</name>
        <dbReference type="ChEBI" id="CHEBI:29033"/>
    </cofactor>
    <text evidence="2">Binds 1 Fe(2+) ion.</text>
</comment>
<sequence length="160" mass="17443">MAILKFPNPVLRKKSRAVKKVTPEIVRLIDQMIEIMHAAPGVGLAAPQIGQSLQVIVVDVGTGPIALVNPRITKRSGLQCYIEGCLSLPGVEAPVERASKIIIKGLSRDGKLLEIEANGFLATVFQHEVDHLDGKVLIDRVKDPSLIKFVAKKEPKEELL</sequence>
<dbReference type="PANTHER" id="PTHR10458:SF22">
    <property type="entry name" value="PEPTIDE DEFORMYLASE"/>
    <property type="match status" value="1"/>
</dbReference>
<keyword evidence="2" id="KW-0479">Metal-binding</keyword>
<dbReference type="CDD" id="cd00487">
    <property type="entry name" value="Pep_deformylase"/>
    <property type="match status" value="1"/>
</dbReference>
<dbReference type="NCBIfam" id="TIGR00079">
    <property type="entry name" value="pept_deformyl"/>
    <property type="match status" value="1"/>
</dbReference>
<gene>
    <name evidence="2" type="primary">def</name>
    <name evidence="3" type="ORF">A3K49_04900</name>
</gene>
<dbReference type="PRINTS" id="PR01576">
    <property type="entry name" value="PDEFORMYLASE"/>
</dbReference>
<dbReference type="HAMAP" id="MF_00163">
    <property type="entry name" value="Pep_deformylase"/>
    <property type="match status" value="1"/>
</dbReference>
<evidence type="ECO:0000256" key="2">
    <source>
        <dbReference type="HAMAP-Rule" id="MF_00163"/>
    </source>
</evidence>
<dbReference type="GO" id="GO:0046872">
    <property type="term" value="F:metal ion binding"/>
    <property type="evidence" value="ECO:0007669"/>
    <property type="project" value="UniProtKB-KW"/>
</dbReference>
<dbReference type="AlphaFoldDB" id="A0A1F4T6E4"/>